<name>A0A1I8BUK5_MELHA</name>
<evidence type="ECO:0000313" key="12">
    <source>
        <dbReference type="WBParaSite" id="MhA1_Contig621.frz3.gene1"/>
    </source>
</evidence>
<dbReference type="GO" id="GO:0005634">
    <property type="term" value="C:nucleus"/>
    <property type="evidence" value="ECO:0007669"/>
    <property type="project" value="UniProtKB-SubCell"/>
</dbReference>
<dbReference type="AlphaFoldDB" id="A0A1I8BUK5"/>
<keyword evidence="4" id="KW-0805">Transcription regulation</keyword>
<evidence type="ECO:0000256" key="1">
    <source>
        <dbReference type="ARBA" id="ARBA00004123"/>
    </source>
</evidence>
<dbReference type="Gene3D" id="1.10.10.10">
    <property type="entry name" value="Winged helix-like DNA-binding domain superfamily/Winged helix DNA-binding domain"/>
    <property type="match status" value="1"/>
</dbReference>
<dbReference type="PANTHER" id="PTHR45636">
    <property type="entry name" value="PAIRED BOX PROTEIN PAX-6-RELATED-RELATED"/>
    <property type="match status" value="1"/>
</dbReference>
<evidence type="ECO:0000256" key="2">
    <source>
        <dbReference type="ARBA" id="ARBA00022473"/>
    </source>
</evidence>
<dbReference type="InterPro" id="IPR036388">
    <property type="entry name" value="WH-like_DNA-bd_sf"/>
</dbReference>
<evidence type="ECO:0000256" key="4">
    <source>
        <dbReference type="ARBA" id="ARBA00023015"/>
    </source>
</evidence>
<sequence length="285" mass="33021">MERINQNQQNPQIPKKTTNYLNNNFQQKKGKYGTKPKVATPAVVAKIEAYKRENPTIFAWEIRESLRTRVAERAAEELSAIIMAQSKTNQKNGINSISNIPCSSQKYSSSLFPSQNNSNNINFNKIEFNKFKKQRGRQPGRQQLITVKNQENNNFDLLNNKNAIQQTTSSNRNQILLPPTNINSILIPQLIPPQFLQPQILPIHPLLHPSTFLLSGIMATILQQKIFLKRQQINENKEKLEKNIEEQKEGYCKRKSEEITNNDEDKNNKINPPIKKQRKMFRPYL</sequence>
<keyword evidence="5" id="KW-0238">DNA-binding</keyword>
<feature type="compositionally biased region" description="Basic residues" evidence="9">
    <location>
        <begin position="275"/>
        <end position="285"/>
    </location>
</feature>
<evidence type="ECO:0000259" key="10">
    <source>
        <dbReference type="PROSITE" id="PS51057"/>
    </source>
</evidence>
<dbReference type="SUPFAM" id="SSF46689">
    <property type="entry name" value="Homeodomain-like"/>
    <property type="match status" value="1"/>
</dbReference>
<feature type="compositionally biased region" description="Basic and acidic residues" evidence="9">
    <location>
        <begin position="250"/>
        <end position="268"/>
    </location>
</feature>
<keyword evidence="7" id="KW-0539">Nucleus</keyword>
<dbReference type="InterPro" id="IPR009057">
    <property type="entry name" value="Homeodomain-like_sf"/>
</dbReference>
<keyword evidence="3" id="KW-0563">Paired box</keyword>
<evidence type="ECO:0000256" key="8">
    <source>
        <dbReference type="SAM" id="Coils"/>
    </source>
</evidence>
<evidence type="ECO:0000256" key="7">
    <source>
        <dbReference type="ARBA" id="ARBA00023242"/>
    </source>
</evidence>
<protein>
    <submittedName>
        <fullName evidence="12">Paired domain-containing protein</fullName>
    </submittedName>
</protein>
<dbReference type="Pfam" id="PF00292">
    <property type="entry name" value="PAX"/>
    <property type="match status" value="1"/>
</dbReference>
<feature type="coiled-coil region" evidence="8">
    <location>
        <begin position="223"/>
        <end position="250"/>
    </location>
</feature>
<evidence type="ECO:0000256" key="3">
    <source>
        <dbReference type="ARBA" id="ARBA00022724"/>
    </source>
</evidence>
<dbReference type="GO" id="GO:0000978">
    <property type="term" value="F:RNA polymerase II cis-regulatory region sequence-specific DNA binding"/>
    <property type="evidence" value="ECO:0007669"/>
    <property type="project" value="TreeGrafter"/>
</dbReference>
<feature type="domain" description="Paired" evidence="10">
    <location>
        <begin position="1"/>
        <end position="88"/>
    </location>
</feature>
<evidence type="ECO:0000256" key="9">
    <source>
        <dbReference type="SAM" id="MobiDB-lite"/>
    </source>
</evidence>
<reference evidence="12" key="1">
    <citation type="submission" date="2016-11" db="UniProtKB">
        <authorList>
            <consortium name="WormBaseParasite"/>
        </authorList>
    </citation>
    <scope>IDENTIFICATION</scope>
</reference>
<dbReference type="Proteomes" id="UP000095281">
    <property type="component" value="Unplaced"/>
</dbReference>
<proteinExistence type="predicted"/>
<evidence type="ECO:0000313" key="11">
    <source>
        <dbReference type="Proteomes" id="UP000095281"/>
    </source>
</evidence>
<evidence type="ECO:0000256" key="6">
    <source>
        <dbReference type="ARBA" id="ARBA00023163"/>
    </source>
</evidence>
<organism evidence="11 12">
    <name type="scientific">Meloidogyne hapla</name>
    <name type="common">Root-knot nematode worm</name>
    <dbReference type="NCBI Taxonomy" id="6305"/>
    <lineage>
        <taxon>Eukaryota</taxon>
        <taxon>Metazoa</taxon>
        <taxon>Ecdysozoa</taxon>
        <taxon>Nematoda</taxon>
        <taxon>Chromadorea</taxon>
        <taxon>Rhabditida</taxon>
        <taxon>Tylenchina</taxon>
        <taxon>Tylenchomorpha</taxon>
        <taxon>Tylenchoidea</taxon>
        <taxon>Meloidogynidae</taxon>
        <taxon>Meloidogyninae</taxon>
        <taxon>Meloidogyne</taxon>
    </lineage>
</organism>
<keyword evidence="11" id="KW-1185">Reference proteome</keyword>
<keyword evidence="8" id="KW-0175">Coiled coil</keyword>
<keyword evidence="2" id="KW-0217">Developmental protein</keyword>
<dbReference type="PROSITE" id="PS51057">
    <property type="entry name" value="PAIRED_2"/>
    <property type="match status" value="1"/>
</dbReference>
<dbReference type="InterPro" id="IPR001523">
    <property type="entry name" value="Paired_dom"/>
</dbReference>
<comment type="subcellular location">
    <subcellularLocation>
        <location evidence="1">Nucleus</location>
    </subcellularLocation>
</comment>
<feature type="region of interest" description="Disordered" evidence="9">
    <location>
        <begin position="250"/>
        <end position="285"/>
    </location>
</feature>
<dbReference type="WBParaSite" id="MhA1_Contig621.frz3.gene1">
    <property type="protein sequence ID" value="MhA1_Contig621.frz3.gene1"/>
    <property type="gene ID" value="MhA1_Contig621.frz3.gene1"/>
</dbReference>
<dbReference type="GO" id="GO:0000981">
    <property type="term" value="F:DNA-binding transcription factor activity, RNA polymerase II-specific"/>
    <property type="evidence" value="ECO:0007669"/>
    <property type="project" value="TreeGrafter"/>
</dbReference>
<evidence type="ECO:0000256" key="5">
    <source>
        <dbReference type="ARBA" id="ARBA00023125"/>
    </source>
</evidence>
<keyword evidence="6" id="KW-0804">Transcription</keyword>
<dbReference type="InterPro" id="IPR043565">
    <property type="entry name" value="PAX_fam"/>
</dbReference>
<accession>A0A1I8BUK5</accession>